<dbReference type="NCBIfam" id="NF008210">
    <property type="entry name" value="PRK10973.1"/>
    <property type="match status" value="1"/>
</dbReference>
<evidence type="ECO:0000256" key="8">
    <source>
        <dbReference type="ARBA" id="ARBA00023136"/>
    </source>
</evidence>
<dbReference type="SUPFAM" id="SSF161098">
    <property type="entry name" value="MetI-like"/>
    <property type="match status" value="1"/>
</dbReference>
<feature type="domain" description="ABC transmembrane type-1" evidence="11">
    <location>
        <begin position="79"/>
        <end position="270"/>
    </location>
</feature>
<keyword evidence="7 9" id="KW-1133">Transmembrane helix</keyword>
<dbReference type="RefSeq" id="WP_173125390.1">
    <property type="nucleotide sequence ID" value="NZ_JABRWJ010000005.1"/>
</dbReference>
<evidence type="ECO:0000256" key="1">
    <source>
        <dbReference type="ARBA" id="ARBA00004651"/>
    </source>
</evidence>
<dbReference type="EMBL" id="JABRWJ010000005">
    <property type="protein sequence ID" value="NRF69087.1"/>
    <property type="molecule type" value="Genomic_DNA"/>
</dbReference>
<organism evidence="12 13">
    <name type="scientific">Pseudaquabacterium terrae</name>
    <dbReference type="NCBI Taxonomy" id="2732868"/>
    <lineage>
        <taxon>Bacteria</taxon>
        <taxon>Pseudomonadati</taxon>
        <taxon>Pseudomonadota</taxon>
        <taxon>Betaproteobacteria</taxon>
        <taxon>Burkholderiales</taxon>
        <taxon>Sphaerotilaceae</taxon>
        <taxon>Pseudaquabacterium</taxon>
    </lineage>
</organism>
<evidence type="ECO:0000313" key="12">
    <source>
        <dbReference type="EMBL" id="NRF69087.1"/>
    </source>
</evidence>
<gene>
    <name evidence="10 12" type="primary">ugpE</name>
    <name evidence="12" type="ORF">HLB44_19000</name>
</gene>
<evidence type="ECO:0000256" key="4">
    <source>
        <dbReference type="ARBA" id="ARBA00022448"/>
    </source>
</evidence>
<dbReference type="InterPro" id="IPR000515">
    <property type="entry name" value="MetI-like"/>
</dbReference>
<dbReference type="Gene3D" id="1.10.3720.10">
    <property type="entry name" value="MetI-like"/>
    <property type="match status" value="1"/>
</dbReference>
<proteinExistence type="inferred from homology"/>
<dbReference type="PANTHER" id="PTHR43744:SF8">
    <property type="entry name" value="SN-GLYCEROL-3-PHOSPHATE TRANSPORT SYSTEM PERMEASE PROTEIN UGPE"/>
    <property type="match status" value="1"/>
</dbReference>
<dbReference type="Pfam" id="PF00528">
    <property type="entry name" value="BPD_transp_1"/>
    <property type="match status" value="1"/>
</dbReference>
<comment type="subcellular location">
    <subcellularLocation>
        <location evidence="10">Cell inner membrane</location>
        <topology evidence="10">Multi-pass membrane protein</topology>
    </subcellularLocation>
    <subcellularLocation>
        <location evidence="1 9">Cell membrane</location>
        <topology evidence="1 9">Multi-pass membrane protein</topology>
    </subcellularLocation>
</comment>
<keyword evidence="13" id="KW-1185">Reference proteome</keyword>
<feature type="transmembrane region" description="Helical" evidence="9">
    <location>
        <begin position="80"/>
        <end position="107"/>
    </location>
</feature>
<comment type="similarity">
    <text evidence="9">Belongs to the binding-protein-dependent transport system permease family.</text>
</comment>
<dbReference type="InterPro" id="IPR035906">
    <property type="entry name" value="MetI-like_sf"/>
</dbReference>
<name>A0ABX2EKA4_9BURK</name>
<feature type="transmembrane region" description="Helical" evidence="9">
    <location>
        <begin position="143"/>
        <end position="164"/>
    </location>
</feature>
<dbReference type="PANTHER" id="PTHR43744">
    <property type="entry name" value="ABC TRANSPORTER PERMEASE PROTEIN MG189-RELATED-RELATED"/>
    <property type="match status" value="1"/>
</dbReference>
<feature type="transmembrane region" description="Helical" evidence="9">
    <location>
        <begin position="114"/>
        <end position="131"/>
    </location>
</feature>
<feature type="transmembrane region" description="Helical" evidence="9">
    <location>
        <begin position="249"/>
        <end position="268"/>
    </location>
</feature>
<dbReference type="Proteomes" id="UP000737171">
    <property type="component" value="Unassembled WGS sequence"/>
</dbReference>
<comment type="caution">
    <text evidence="12">The sequence shown here is derived from an EMBL/GenBank/DDBJ whole genome shotgun (WGS) entry which is preliminary data.</text>
</comment>
<comment type="function">
    <text evidence="10">Part of the ABC transporter complex UgpBAEC involved in sn-glycerol-3-phosphate (G3P) import. Probably responsible for the translocation of the substrate across the membrane.</text>
</comment>
<reference evidence="12 13" key="1">
    <citation type="submission" date="2020-05" db="EMBL/GenBank/DDBJ databases">
        <title>Aquincola sp. isolate from soil.</title>
        <authorList>
            <person name="Han J."/>
            <person name="Kim D.-U."/>
        </authorList>
    </citation>
    <scope>NUCLEOTIDE SEQUENCE [LARGE SCALE GENOMIC DNA]</scope>
    <source>
        <strain evidence="12 13">S2</strain>
    </source>
</reference>
<keyword evidence="6 9" id="KW-0812">Transmembrane</keyword>
<evidence type="ECO:0000256" key="9">
    <source>
        <dbReference type="RuleBase" id="RU363032"/>
    </source>
</evidence>
<evidence type="ECO:0000313" key="13">
    <source>
        <dbReference type="Proteomes" id="UP000737171"/>
    </source>
</evidence>
<dbReference type="PROSITE" id="PS50928">
    <property type="entry name" value="ABC_TM1"/>
    <property type="match status" value="1"/>
</dbReference>
<keyword evidence="4 9" id="KW-0813">Transport</keyword>
<evidence type="ECO:0000256" key="3">
    <source>
        <dbReference type="ARBA" id="ARBA00020515"/>
    </source>
</evidence>
<evidence type="ECO:0000256" key="10">
    <source>
        <dbReference type="RuleBase" id="RU363056"/>
    </source>
</evidence>
<evidence type="ECO:0000256" key="2">
    <source>
        <dbReference type="ARBA" id="ARBA00011557"/>
    </source>
</evidence>
<evidence type="ECO:0000259" key="11">
    <source>
        <dbReference type="PROSITE" id="PS50928"/>
    </source>
</evidence>
<evidence type="ECO:0000256" key="7">
    <source>
        <dbReference type="ARBA" id="ARBA00022989"/>
    </source>
</evidence>
<dbReference type="CDD" id="cd06261">
    <property type="entry name" value="TM_PBP2"/>
    <property type="match status" value="1"/>
</dbReference>
<protein>
    <recommendedName>
        <fullName evidence="3 10">sn-glycerol-3-phosphate transport system permease protein UgpE</fullName>
    </recommendedName>
</protein>
<comment type="subunit">
    <text evidence="2 10">The complex is composed of two ATP-binding proteins (UgpC), two transmembrane proteins (UgpA and UgpE) and a solute-binding protein (UgpB).</text>
</comment>
<feature type="transmembrane region" description="Helical" evidence="9">
    <location>
        <begin position="12"/>
        <end position="34"/>
    </location>
</feature>
<evidence type="ECO:0000256" key="6">
    <source>
        <dbReference type="ARBA" id="ARBA00022692"/>
    </source>
</evidence>
<keyword evidence="8 9" id="KW-0472">Membrane</keyword>
<keyword evidence="10" id="KW-0997">Cell inner membrane</keyword>
<evidence type="ECO:0000256" key="5">
    <source>
        <dbReference type="ARBA" id="ARBA00022475"/>
    </source>
</evidence>
<feature type="transmembrane region" description="Helical" evidence="9">
    <location>
        <begin position="193"/>
        <end position="212"/>
    </location>
</feature>
<sequence length="283" mass="31074">MVERDKVGRFISHAVLLIGVLIVAFPVYLTIIAASHTAQDIVQAPMPLLPGGHFWDNIAGAWGGSGAQAGSKAPVARMMFVSLVTALVIAIAKIAISLLSAFAIVYFRFPFRMFFFWAIFVTLMLPVEVRISPTYKVVSDLGMLNSFAGLTIPLIASATATFLFRQFFLTVPDELVEAARIDGAGPMRFFKDVLVPLSSTSIAALFVIQFIYGWNQYLWPLLVTTDENMYPVVLGIQRMISGGDAQNEWNLIMATALMAMLPPAMVVIGMQKWFVKGLVDSEK</sequence>
<accession>A0ABX2EKA4</accession>
<keyword evidence="5 10" id="KW-1003">Cell membrane</keyword>